<reference evidence="1 2" key="1">
    <citation type="submission" date="2016-10" db="EMBL/GenBank/DDBJ databases">
        <authorList>
            <person name="de Groot N.N."/>
        </authorList>
    </citation>
    <scope>NUCLEOTIDE SEQUENCE [LARGE SCALE GENOMIC DNA]</scope>
    <source>
        <strain evidence="1 2">DSM 44993</strain>
    </source>
</reference>
<dbReference type="RefSeq" id="WP_091611322.1">
    <property type="nucleotide sequence ID" value="NZ_FOEF01000001.1"/>
</dbReference>
<proteinExistence type="predicted"/>
<protein>
    <recommendedName>
        <fullName evidence="3">Ribbon-helix-helix protein, copG family</fullName>
    </recommendedName>
</protein>
<accession>A0A1H8QE54</accession>
<keyword evidence="2" id="KW-1185">Reference proteome</keyword>
<dbReference type="Proteomes" id="UP000198582">
    <property type="component" value="Unassembled WGS sequence"/>
</dbReference>
<dbReference type="InterPro" id="IPR053842">
    <property type="entry name" value="NikA-like"/>
</dbReference>
<dbReference type="EMBL" id="FOEF01000001">
    <property type="protein sequence ID" value="SEO52336.1"/>
    <property type="molecule type" value="Genomic_DNA"/>
</dbReference>
<evidence type="ECO:0000313" key="2">
    <source>
        <dbReference type="Proteomes" id="UP000198582"/>
    </source>
</evidence>
<organism evidence="1 2">
    <name type="scientific">Amycolatopsis saalfeldensis</name>
    <dbReference type="NCBI Taxonomy" id="394193"/>
    <lineage>
        <taxon>Bacteria</taxon>
        <taxon>Bacillati</taxon>
        <taxon>Actinomycetota</taxon>
        <taxon>Actinomycetes</taxon>
        <taxon>Pseudonocardiales</taxon>
        <taxon>Pseudonocardiaceae</taxon>
        <taxon>Amycolatopsis</taxon>
    </lineage>
</organism>
<dbReference type="AlphaFoldDB" id="A0A1H8QE54"/>
<name>A0A1H8QE54_9PSEU</name>
<dbReference type="Pfam" id="PF21983">
    <property type="entry name" value="NikA-like"/>
    <property type="match status" value="1"/>
</dbReference>
<sequence length="67" mass="7373">MGQTLPVEFTADEVEEIRREAAAAGRSVQDFVRETLMVAVTSRGDRRCAALDHVLEASTGLNERLAR</sequence>
<evidence type="ECO:0000313" key="1">
    <source>
        <dbReference type="EMBL" id="SEO52336.1"/>
    </source>
</evidence>
<gene>
    <name evidence="1" type="ORF">SAMN04489732_101313</name>
</gene>
<evidence type="ECO:0008006" key="3">
    <source>
        <dbReference type="Google" id="ProtNLM"/>
    </source>
</evidence>
<dbReference type="STRING" id="394193.SAMN04489732_101313"/>